<keyword evidence="1" id="KW-0560">Oxidoreductase</keyword>
<protein>
    <submittedName>
        <fullName evidence="3">D-arabinono-1,4-lactone oxidase</fullName>
    </submittedName>
</protein>
<dbReference type="EMBL" id="JAUEMJ010000002">
    <property type="protein sequence ID" value="MDN3239963.1"/>
    <property type="molecule type" value="Genomic_DNA"/>
</dbReference>
<dbReference type="Gene3D" id="3.30.70.2530">
    <property type="match status" value="1"/>
</dbReference>
<name>A0ABT7YMW9_9ACTN</name>
<evidence type="ECO:0000259" key="2">
    <source>
        <dbReference type="PROSITE" id="PS51387"/>
    </source>
</evidence>
<dbReference type="PANTHER" id="PTHR43762">
    <property type="entry name" value="L-GULONOLACTONE OXIDASE"/>
    <property type="match status" value="1"/>
</dbReference>
<evidence type="ECO:0000313" key="4">
    <source>
        <dbReference type="Proteomes" id="UP001171902"/>
    </source>
</evidence>
<dbReference type="InterPro" id="IPR007173">
    <property type="entry name" value="ALO_C"/>
</dbReference>
<dbReference type="PANTHER" id="PTHR43762:SF1">
    <property type="entry name" value="D-ARABINONO-1,4-LACTONE OXIDASE"/>
    <property type="match status" value="1"/>
</dbReference>
<dbReference type="Gene3D" id="3.30.43.10">
    <property type="entry name" value="Uridine Diphospho-n-acetylenolpyruvylglucosamine Reductase, domain 2"/>
    <property type="match status" value="1"/>
</dbReference>
<dbReference type="Gene3D" id="3.30.465.10">
    <property type="match status" value="1"/>
</dbReference>
<dbReference type="InterPro" id="IPR016166">
    <property type="entry name" value="FAD-bd_PCMH"/>
</dbReference>
<dbReference type="InterPro" id="IPR006094">
    <property type="entry name" value="Oxid_FAD_bind_N"/>
</dbReference>
<proteinExistence type="predicted"/>
<reference evidence="3" key="1">
    <citation type="submission" date="2023-06" db="EMBL/GenBank/DDBJ databases">
        <title>Gycomyces niveus sp.nov., a novel actinomycete isolated from soil in Shouguang.</title>
        <authorList>
            <person name="Yang X."/>
            <person name="Zhao J."/>
        </authorList>
    </citation>
    <scope>NUCLEOTIDE SEQUENCE</scope>
    <source>
        <strain evidence="3">NEAU C2</strain>
    </source>
</reference>
<accession>A0ABT7YMW9</accession>
<dbReference type="Gene3D" id="3.30.70.2520">
    <property type="match status" value="1"/>
</dbReference>
<dbReference type="RefSeq" id="WP_289957012.1">
    <property type="nucleotide sequence ID" value="NZ_JAUEMJ010000002.1"/>
</dbReference>
<organism evidence="3 4">
    <name type="scientific">Glycomyces tritici</name>
    <dbReference type="NCBI Taxonomy" id="2665176"/>
    <lineage>
        <taxon>Bacteria</taxon>
        <taxon>Bacillati</taxon>
        <taxon>Actinomycetota</taxon>
        <taxon>Actinomycetes</taxon>
        <taxon>Glycomycetales</taxon>
        <taxon>Glycomycetaceae</taxon>
        <taxon>Glycomyces</taxon>
    </lineage>
</organism>
<gene>
    <name evidence="3" type="ORF">QWI33_09515</name>
</gene>
<feature type="domain" description="FAD-binding PCMH-type" evidence="2">
    <location>
        <begin position="16"/>
        <end position="180"/>
    </location>
</feature>
<dbReference type="InterPro" id="IPR010031">
    <property type="entry name" value="FAD_lactone_oxidase-like"/>
</dbReference>
<dbReference type="Pfam" id="PF01565">
    <property type="entry name" value="FAD_binding_4"/>
    <property type="match status" value="1"/>
</dbReference>
<dbReference type="InterPro" id="IPR016167">
    <property type="entry name" value="FAD-bd_PCMH_sub1"/>
</dbReference>
<dbReference type="PIRSF" id="PIRSF000136">
    <property type="entry name" value="LGO_GLO"/>
    <property type="match status" value="1"/>
</dbReference>
<dbReference type="InterPro" id="IPR016169">
    <property type="entry name" value="FAD-bd_PCMH_sub2"/>
</dbReference>
<dbReference type="Gene3D" id="1.10.45.10">
    <property type="entry name" value="Vanillyl-alcohol Oxidase, Chain A, domain 4"/>
    <property type="match status" value="1"/>
</dbReference>
<sequence length="427" mass="45772">MPDRSPTALQNWAGNIRFSPSRFEAPATLDEARSVIAAAPRLRVLGSGHSFNTIAASDATMVSLAGIEPEAHIDALTGTVRASGWITYAALSDAVHRAGFALHNMASLPHISIAGSIATGTHGSGDRNGNLATAVAAIEFIGPDGELRTVSRGDEDFPGSVVHLGALGVVHTVTLDLLPGFEMRQYVYDGLAFDQALAHFDELTSSAYSTSLFTAWGASPVFQYWVKQRTADQTHPFPQANWYGAPLADGKRHPVPGVDPEACTVQQGQTGPWHERLPHFKPEFTPSAGDELQSEFLIDRADAPAALEALAGLGERLGSVVQICEVRTMAADDLWLSPAFGRDTVGLHFTWVSDFEAVAPVMSAAEAALEPFSPRPHWGKLFSIPMDEVRSRYPRMGDFEKLRARVDPEGKFGNDFSDAVAGGAANQ</sequence>
<dbReference type="InterPro" id="IPR016171">
    <property type="entry name" value="Vanillyl_alc_oxidase_C-sub2"/>
</dbReference>
<dbReference type="PROSITE" id="PS51387">
    <property type="entry name" value="FAD_PCMH"/>
    <property type="match status" value="1"/>
</dbReference>
<dbReference type="Pfam" id="PF04030">
    <property type="entry name" value="ALO"/>
    <property type="match status" value="1"/>
</dbReference>
<evidence type="ECO:0000256" key="1">
    <source>
        <dbReference type="ARBA" id="ARBA00023002"/>
    </source>
</evidence>
<keyword evidence="4" id="KW-1185">Reference proteome</keyword>
<dbReference type="Proteomes" id="UP001171902">
    <property type="component" value="Unassembled WGS sequence"/>
</dbReference>
<evidence type="ECO:0000313" key="3">
    <source>
        <dbReference type="EMBL" id="MDN3239963.1"/>
    </source>
</evidence>
<comment type="caution">
    <text evidence="3">The sequence shown here is derived from an EMBL/GenBank/DDBJ whole genome shotgun (WGS) entry which is preliminary data.</text>
</comment>
<dbReference type="SUPFAM" id="SSF56176">
    <property type="entry name" value="FAD-binding/transporter-associated domain-like"/>
    <property type="match status" value="1"/>
</dbReference>
<dbReference type="InterPro" id="IPR036318">
    <property type="entry name" value="FAD-bd_PCMH-like_sf"/>
</dbReference>